<name>A0AAV0EHL6_9ASTE</name>
<dbReference type="Pfam" id="PF03759">
    <property type="entry name" value="PRONE"/>
    <property type="match status" value="1"/>
</dbReference>
<feature type="domain" description="PRONE" evidence="3">
    <location>
        <begin position="1"/>
        <end position="105"/>
    </location>
</feature>
<dbReference type="EMBL" id="CAMAPF010000927">
    <property type="protein sequence ID" value="CAH9122813.1"/>
    <property type="molecule type" value="Genomic_DNA"/>
</dbReference>
<keyword evidence="1 2" id="KW-0344">Guanine-nucleotide releasing factor</keyword>
<dbReference type="PROSITE" id="PS51334">
    <property type="entry name" value="PRONE"/>
    <property type="match status" value="1"/>
</dbReference>
<gene>
    <name evidence="4" type="ORF">CEPIT_LOCUS24744</name>
</gene>
<sequence length="162" mass="18930">MAAERKERWRKEINWLLSVTDHIVEFVPSNQTSKDGTILEIMVTKQRADLQMNIPALRKLDSMLIDCLDTFKDQNEFFYDNTSAKDDAGGGVHKGKNSRKDDKWWKLELATCIFTQVKRISRKTWGMPPHSFQVEAKACFLFTLLRVIYGKKTWFVLLPILF</sequence>
<dbReference type="GO" id="GO:0005085">
    <property type="term" value="F:guanyl-nucleotide exchange factor activity"/>
    <property type="evidence" value="ECO:0007669"/>
    <property type="project" value="UniProtKB-UniRule"/>
</dbReference>
<dbReference type="Gene3D" id="1.20.58.2010">
    <property type="entry name" value="PRONE domain, subdomain 1"/>
    <property type="match status" value="1"/>
</dbReference>
<dbReference type="InterPro" id="IPR005512">
    <property type="entry name" value="PRONE_dom"/>
</dbReference>
<evidence type="ECO:0000313" key="4">
    <source>
        <dbReference type="EMBL" id="CAH9122813.1"/>
    </source>
</evidence>
<dbReference type="InterPro" id="IPR038937">
    <property type="entry name" value="RopGEF"/>
</dbReference>
<dbReference type="Proteomes" id="UP001152523">
    <property type="component" value="Unassembled WGS sequence"/>
</dbReference>
<evidence type="ECO:0000259" key="3">
    <source>
        <dbReference type="PROSITE" id="PS51334"/>
    </source>
</evidence>
<protein>
    <recommendedName>
        <fullName evidence="3">PRONE domain-containing protein</fullName>
    </recommendedName>
</protein>
<proteinExistence type="predicted"/>
<accession>A0AAV0EHL6</accession>
<evidence type="ECO:0000313" key="5">
    <source>
        <dbReference type="Proteomes" id="UP001152523"/>
    </source>
</evidence>
<dbReference type="PANTHER" id="PTHR33101">
    <property type="entry name" value="ROP GUANINE NUCLEOTIDE EXCHANGE FACTOR 1"/>
    <property type="match status" value="1"/>
</dbReference>
<organism evidence="4 5">
    <name type="scientific">Cuscuta epithymum</name>
    <dbReference type="NCBI Taxonomy" id="186058"/>
    <lineage>
        <taxon>Eukaryota</taxon>
        <taxon>Viridiplantae</taxon>
        <taxon>Streptophyta</taxon>
        <taxon>Embryophyta</taxon>
        <taxon>Tracheophyta</taxon>
        <taxon>Spermatophyta</taxon>
        <taxon>Magnoliopsida</taxon>
        <taxon>eudicotyledons</taxon>
        <taxon>Gunneridae</taxon>
        <taxon>Pentapetalae</taxon>
        <taxon>asterids</taxon>
        <taxon>lamiids</taxon>
        <taxon>Solanales</taxon>
        <taxon>Convolvulaceae</taxon>
        <taxon>Cuscuteae</taxon>
        <taxon>Cuscuta</taxon>
        <taxon>Cuscuta subgen. Cuscuta</taxon>
    </lineage>
</organism>
<comment type="caution">
    <text evidence="4">The sequence shown here is derived from an EMBL/GenBank/DDBJ whole genome shotgun (WGS) entry which is preliminary data.</text>
</comment>
<keyword evidence="5" id="KW-1185">Reference proteome</keyword>
<reference evidence="4" key="1">
    <citation type="submission" date="2022-07" db="EMBL/GenBank/DDBJ databases">
        <authorList>
            <person name="Macas J."/>
            <person name="Novak P."/>
            <person name="Neumann P."/>
        </authorList>
    </citation>
    <scope>NUCLEOTIDE SEQUENCE</scope>
</reference>
<dbReference type="PANTHER" id="PTHR33101:SF10">
    <property type="entry name" value="ROP GUANINE NUCLEOTIDE EXCHANGE FACTOR 12"/>
    <property type="match status" value="1"/>
</dbReference>
<dbReference type="AlphaFoldDB" id="A0AAV0EHL6"/>
<evidence type="ECO:0000256" key="1">
    <source>
        <dbReference type="ARBA" id="ARBA00022658"/>
    </source>
</evidence>
<evidence type="ECO:0000256" key="2">
    <source>
        <dbReference type="PROSITE-ProRule" id="PRU00663"/>
    </source>
</evidence>